<dbReference type="EMBL" id="QWLN02009078">
    <property type="protein sequence ID" value="TEA34575.1"/>
    <property type="molecule type" value="Genomic_DNA"/>
</dbReference>
<protein>
    <submittedName>
        <fullName evidence="1">Uncharacterized protein</fullName>
    </submittedName>
</protein>
<dbReference type="AlphaFoldDB" id="A0A484GGA2"/>
<comment type="caution">
    <text evidence="1">The sequence shown here is derived from an EMBL/GenBank/DDBJ whole genome shotgun (WGS) entry which is preliminary data.</text>
</comment>
<sequence>MFTFEDRYQELFTKGIGDNVGISGTVAAEAFSGGAPSLRPVQHRNSACPLLSYGSCTRSLGGQHPSVASAAATACRHAQTLAQFIRSSGSDCPEVESIRGNGRNLGPDTYSLWCVVSGCHIRELVSPVEL</sequence>
<organism evidence="1 2">
    <name type="scientific">Sousa chinensis</name>
    <name type="common">Indo-pacific humpbacked dolphin</name>
    <name type="synonym">Steno chinensis</name>
    <dbReference type="NCBI Taxonomy" id="103600"/>
    <lineage>
        <taxon>Eukaryota</taxon>
        <taxon>Metazoa</taxon>
        <taxon>Chordata</taxon>
        <taxon>Craniata</taxon>
        <taxon>Vertebrata</taxon>
        <taxon>Euteleostomi</taxon>
        <taxon>Mammalia</taxon>
        <taxon>Eutheria</taxon>
        <taxon>Laurasiatheria</taxon>
        <taxon>Artiodactyla</taxon>
        <taxon>Whippomorpha</taxon>
        <taxon>Cetacea</taxon>
        <taxon>Odontoceti</taxon>
        <taxon>Delphinidae</taxon>
        <taxon>Sousa</taxon>
    </lineage>
</organism>
<dbReference type="Proteomes" id="UP000295264">
    <property type="component" value="Unassembled WGS sequence"/>
</dbReference>
<proteinExistence type="predicted"/>
<evidence type="ECO:0000313" key="2">
    <source>
        <dbReference type="Proteomes" id="UP000295264"/>
    </source>
</evidence>
<accession>A0A484GGA2</accession>
<gene>
    <name evidence="1" type="ORF">DBR06_SOUSAS16910011</name>
</gene>
<reference evidence="1 2" key="1">
    <citation type="journal article" date="2018" name="Genomics">
        <title>Molecular footprints of inshore aquatic adaptation in Indo-Pacific humpback dolphin (Sousa chinensis).</title>
        <authorList>
            <person name="Ming Y."/>
            <person name="Jian J."/>
            <person name="Yu F."/>
            <person name="Yu X."/>
            <person name="Wang J."/>
            <person name="Liu W."/>
        </authorList>
    </citation>
    <scope>NUCLEOTIDE SEQUENCE [LARGE SCALE GENOMIC DNA]</scope>
    <source>
        <strain evidence="1">MY-2018</strain>
        <tissue evidence="1">Skin</tissue>
    </source>
</reference>
<evidence type="ECO:0000313" key="1">
    <source>
        <dbReference type="EMBL" id="TEA34575.1"/>
    </source>
</evidence>
<keyword evidence="2" id="KW-1185">Reference proteome</keyword>
<name>A0A484GGA2_SOUCH</name>